<dbReference type="NCBIfam" id="TIGR00778">
    <property type="entry name" value="ahpD_dom"/>
    <property type="match status" value="1"/>
</dbReference>
<dbReference type="SUPFAM" id="SSF69118">
    <property type="entry name" value="AhpD-like"/>
    <property type="match status" value="1"/>
</dbReference>
<dbReference type="RefSeq" id="WP_064255657.1">
    <property type="nucleotide sequence ID" value="NZ_CP022915.1"/>
</dbReference>
<dbReference type="InterPro" id="IPR004675">
    <property type="entry name" value="AhpD_core"/>
</dbReference>
<dbReference type="AlphaFoldDB" id="A0A495NCE0"/>
<sequence length="145" mass="16180">MAHINLGKQHPAAYKNVLALNKEVEEAVSQAGLDAKLAELVKIRTSQLNGCAFCLRMHTRDALEKGETTDRLAVVAAWWESQYFTDQERAALALAEEVTRPMEPGRHEWDNGALSDEQVSAVTWLAIVMNAWNRIAVRSHYPVAP</sequence>
<dbReference type="PANTHER" id="PTHR35446">
    <property type="entry name" value="SI:CH211-175M2.5"/>
    <property type="match status" value="1"/>
</dbReference>
<evidence type="ECO:0000313" key="2">
    <source>
        <dbReference type="EMBL" id="QOW00967.1"/>
    </source>
</evidence>
<dbReference type="EMBL" id="CP063450">
    <property type="protein sequence ID" value="QOW00967.1"/>
    <property type="molecule type" value="Genomic_DNA"/>
</dbReference>
<dbReference type="PANTHER" id="PTHR35446:SF2">
    <property type="entry name" value="CARBOXYMUCONOLACTONE DECARBOXYLASE-LIKE DOMAIN-CONTAINING PROTEIN"/>
    <property type="match status" value="1"/>
</dbReference>
<protein>
    <submittedName>
        <fullName evidence="2">Carboxymuconolactone decarboxylase family protein</fullName>
    </submittedName>
</protein>
<dbReference type="InterPro" id="IPR029032">
    <property type="entry name" value="AhpD-like"/>
</dbReference>
<accession>A0A495NCE0</accession>
<organism evidence="2 3">
    <name type="scientific">Rhodococcus pyridinivorans</name>
    <dbReference type="NCBI Taxonomy" id="103816"/>
    <lineage>
        <taxon>Bacteria</taxon>
        <taxon>Bacillati</taxon>
        <taxon>Actinomycetota</taxon>
        <taxon>Actinomycetes</taxon>
        <taxon>Mycobacteriales</taxon>
        <taxon>Nocardiaceae</taxon>
        <taxon>Rhodococcus</taxon>
    </lineage>
</organism>
<name>A0A495NCE0_9NOCA</name>
<feature type="domain" description="Carboxymuconolactone decarboxylase-like" evidence="1">
    <location>
        <begin position="23"/>
        <end position="97"/>
    </location>
</feature>
<proteinExistence type="predicted"/>
<dbReference type="Gene3D" id="1.20.1290.10">
    <property type="entry name" value="AhpD-like"/>
    <property type="match status" value="1"/>
</dbReference>
<keyword evidence="3" id="KW-1185">Reference proteome</keyword>
<reference evidence="2 3" key="1">
    <citation type="submission" date="2020-10" db="EMBL/GenBank/DDBJ databases">
        <title>Whole genome sequence of oil-degrading bacteria Rhodococcus pyridinivorans strain 5Ap.</title>
        <authorList>
            <person name="Akhremchuk A.E."/>
            <person name="Valentovich L.N."/>
            <person name="Charniauskaya M.I."/>
            <person name="Bukliarevich H.A."/>
            <person name="Titok M.A."/>
        </authorList>
    </citation>
    <scope>NUCLEOTIDE SEQUENCE [LARGE SCALE GENOMIC DNA]</scope>
    <source>
        <strain evidence="2 3">5Ap</strain>
    </source>
</reference>
<dbReference type="GO" id="GO:0051920">
    <property type="term" value="F:peroxiredoxin activity"/>
    <property type="evidence" value="ECO:0007669"/>
    <property type="project" value="InterPro"/>
</dbReference>
<dbReference type="InterPro" id="IPR003779">
    <property type="entry name" value="CMD-like"/>
</dbReference>
<evidence type="ECO:0000259" key="1">
    <source>
        <dbReference type="Pfam" id="PF02627"/>
    </source>
</evidence>
<evidence type="ECO:0000313" key="3">
    <source>
        <dbReference type="Proteomes" id="UP000593818"/>
    </source>
</evidence>
<dbReference type="Pfam" id="PF02627">
    <property type="entry name" value="CMD"/>
    <property type="match status" value="1"/>
</dbReference>
<gene>
    <name evidence="2" type="ORF">INP59_12085</name>
</gene>
<dbReference type="Proteomes" id="UP000593818">
    <property type="component" value="Chromosome"/>
</dbReference>